<sequence length="551" mass="58245">MRSAFDQDITTVAAARWAAGDASLAHYDYVVIGAGSAGSVIAARLSEDPTVQVLLLESGPGDTRPEIAAPPAWPALWGTEVDYSYNTVPQPGTAGFAHNWPRGHTLGGSSSINAMVHLRGHPTDYDGWAKSGCVGWDYASVLPYFRRMETVRGGDPRYRGTEGPMSPAPTAAEVANPLSQVFVDAAVASGFPLTADFNGADAEGAGWHDLSISGGTRQSTAAAYLHPVRHRANLSVMTNSRAHNLRFVGNRCVGVDFVQNGRGMTVYAEAEVVISAGAVDSPRLLLLSGVGPAAELEAAGVGVVHDLPGVGRNLHDHPLCGVVYEAAQPIPAGQTNLAETSLLWRSDDALDGPDMQLMFIHVPFHPPHLAAPPNSYTLAVATVPDARGSIRLAGPDPATPPLIDPNYLGAESDVRRMVHGIEVAREIAAGEPFGPWRTREVLPGPDVTDEVALRAFVARGTTTYYHPVGTCAMGTGPDAVVDPDLRVRGLAGLRVADASIMPRLLPVNTNATAIMIGEKAADLIRQRRLQLPPPITGARARESTHSDAFRE</sequence>
<evidence type="ECO:0000313" key="8">
    <source>
        <dbReference type="Proteomes" id="UP000465304"/>
    </source>
</evidence>
<evidence type="ECO:0000256" key="3">
    <source>
        <dbReference type="ARBA" id="ARBA00022630"/>
    </source>
</evidence>
<keyword evidence="8" id="KW-1185">Reference proteome</keyword>
<comment type="cofactor">
    <cofactor evidence="1 5">
        <name>FAD</name>
        <dbReference type="ChEBI" id="CHEBI:57692"/>
    </cofactor>
</comment>
<feature type="domain" description="Glucose-methanol-choline oxidoreductase N-terminal" evidence="6">
    <location>
        <begin position="277"/>
        <end position="291"/>
    </location>
</feature>
<dbReference type="Gene3D" id="3.50.50.60">
    <property type="entry name" value="FAD/NAD(P)-binding domain"/>
    <property type="match status" value="1"/>
</dbReference>
<dbReference type="Pfam" id="PF00732">
    <property type="entry name" value="GMC_oxred_N"/>
    <property type="match status" value="1"/>
</dbReference>
<dbReference type="Gene3D" id="3.30.560.10">
    <property type="entry name" value="Glucose Oxidase, domain 3"/>
    <property type="match status" value="1"/>
</dbReference>
<evidence type="ECO:0000256" key="1">
    <source>
        <dbReference type="ARBA" id="ARBA00001974"/>
    </source>
</evidence>
<dbReference type="PANTHER" id="PTHR11552:SF147">
    <property type="entry name" value="CHOLINE DEHYDROGENASE, MITOCHONDRIAL"/>
    <property type="match status" value="1"/>
</dbReference>
<dbReference type="EMBL" id="BLLB01000002">
    <property type="protein sequence ID" value="GFH00993.1"/>
    <property type="molecule type" value="Genomic_DNA"/>
</dbReference>
<dbReference type="GO" id="GO:0016614">
    <property type="term" value="F:oxidoreductase activity, acting on CH-OH group of donors"/>
    <property type="evidence" value="ECO:0007669"/>
    <property type="project" value="InterPro"/>
</dbReference>
<dbReference type="InterPro" id="IPR012132">
    <property type="entry name" value="GMC_OxRdtase"/>
</dbReference>
<dbReference type="AlphaFoldDB" id="A0A7I9ZJI6"/>
<proteinExistence type="inferred from homology"/>
<feature type="binding site" evidence="5">
    <location>
        <begin position="113"/>
        <end position="116"/>
    </location>
    <ligand>
        <name>FAD</name>
        <dbReference type="ChEBI" id="CHEBI:57692"/>
    </ligand>
</feature>
<gene>
    <name evidence="7" type="ORF">MHIP_14760</name>
</gene>
<organism evidence="7 8">
    <name type="scientific">Mycolicibacterium hippocampi</name>
    <dbReference type="NCBI Taxonomy" id="659824"/>
    <lineage>
        <taxon>Bacteria</taxon>
        <taxon>Bacillati</taxon>
        <taxon>Actinomycetota</taxon>
        <taxon>Actinomycetes</taxon>
        <taxon>Mycobacteriales</taxon>
        <taxon>Mycobacteriaceae</taxon>
        <taxon>Mycolicibacterium</taxon>
    </lineage>
</organism>
<comment type="caution">
    <text evidence="7">The sequence shown here is derived from an EMBL/GenBank/DDBJ whole genome shotgun (WGS) entry which is preliminary data.</text>
</comment>
<dbReference type="PROSITE" id="PS00624">
    <property type="entry name" value="GMC_OXRED_2"/>
    <property type="match status" value="1"/>
</dbReference>
<dbReference type="InterPro" id="IPR000172">
    <property type="entry name" value="GMC_OxRdtase_N"/>
</dbReference>
<feature type="binding site" evidence="5">
    <location>
        <position position="464"/>
    </location>
    <ligand>
        <name>substrate</name>
    </ligand>
</feature>
<dbReference type="RefSeq" id="WP_237166449.1">
    <property type="nucleotide sequence ID" value="NZ_BLLB01000002.1"/>
</dbReference>
<dbReference type="Proteomes" id="UP000465304">
    <property type="component" value="Unassembled WGS sequence"/>
</dbReference>
<name>A0A7I9ZJI6_9MYCO</name>
<dbReference type="InterPro" id="IPR036188">
    <property type="entry name" value="FAD/NAD-bd_sf"/>
</dbReference>
<comment type="similarity">
    <text evidence="2">Belongs to the GMC oxidoreductase family.</text>
</comment>
<accession>A0A7I9ZJI6</accession>
<dbReference type="PIRSF" id="PIRSF000137">
    <property type="entry name" value="Alcohol_oxidase"/>
    <property type="match status" value="1"/>
</dbReference>
<evidence type="ECO:0000256" key="5">
    <source>
        <dbReference type="PIRSR" id="PIRSR000137-2"/>
    </source>
</evidence>
<dbReference type="InterPro" id="IPR007867">
    <property type="entry name" value="GMC_OxRtase_C"/>
</dbReference>
<evidence type="ECO:0000256" key="4">
    <source>
        <dbReference type="ARBA" id="ARBA00022827"/>
    </source>
</evidence>
<evidence type="ECO:0000256" key="2">
    <source>
        <dbReference type="ARBA" id="ARBA00010790"/>
    </source>
</evidence>
<evidence type="ECO:0000313" key="7">
    <source>
        <dbReference type="EMBL" id="GFH00993.1"/>
    </source>
</evidence>
<protein>
    <submittedName>
        <fullName evidence="7">Choline dehydrogenase</fullName>
    </submittedName>
</protein>
<evidence type="ECO:0000259" key="6">
    <source>
        <dbReference type="PROSITE" id="PS00624"/>
    </source>
</evidence>
<reference evidence="7 8" key="1">
    <citation type="journal article" date="2019" name="Emerg. Microbes Infect.">
        <title>Comprehensive subspecies identification of 175 nontuberculous mycobacteria species based on 7547 genomic profiles.</title>
        <authorList>
            <person name="Matsumoto Y."/>
            <person name="Kinjo T."/>
            <person name="Motooka D."/>
            <person name="Nabeya D."/>
            <person name="Jung N."/>
            <person name="Uechi K."/>
            <person name="Horii T."/>
            <person name="Iida T."/>
            <person name="Fujita J."/>
            <person name="Nakamura S."/>
        </authorList>
    </citation>
    <scope>NUCLEOTIDE SEQUENCE [LARGE SCALE GENOMIC DNA]</scope>
    <source>
        <strain evidence="7 8">JCM 30996</strain>
    </source>
</reference>
<dbReference type="SUPFAM" id="SSF54373">
    <property type="entry name" value="FAD-linked reductases, C-terminal domain"/>
    <property type="match status" value="1"/>
</dbReference>
<dbReference type="Pfam" id="PF05199">
    <property type="entry name" value="GMC_oxred_C"/>
    <property type="match status" value="1"/>
</dbReference>
<keyword evidence="3" id="KW-0285">Flavoprotein</keyword>
<dbReference type="SUPFAM" id="SSF51905">
    <property type="entry name" value="FAD/NAD(P)-binding domain"/>
    <property type="match status" value="1"/>
</dbReference>
<keyword evidence="4 5" id="KW-0274">FAD</keyword>
<dbReference type="GO" id="GO:0050660">
    <property type="term" value="F:flavin adenine dinucleotide binding"/>
    <property type="evidence" value="ECO:0007669"/>
    <property type="project" value="InterPro"/>
</dbReference>
<dbReference type="PANTHER" id="PTHR11552">
    <property type="entry name" value="GLUCOSE-METHANOL-CHOLINE GMC OXIDOREDUCTASE"/>
    <property type="match status" value="1"/>
</dbReference>